<keyword evidence="4 7" id="KW-1133">Transmembrane helix</keyword>
<feature type="transmembrane region" description="Helical" evidence="7">
    <location>
        <begin position="185"/>
        <end position="214"/>
    </location>
</feature>
<comment type="subcellular location">
    <subcellularLocation>
        <location evidence="1">Membrane</location>
        <topology evidence="1">Multi-pass membrane protein</topology>
    </subcellularLocation>
</comment>
<keyword evidence="9" id="KW-1185">Reference proteome</keyword>
<evidence type="ECO:0000256" key="6">
    <source>
        <dbReference type="SAM" id="MobiDB-lite"/>
    </source>
</evidence>
<evidence type="ECO:0000256" key="7">
    <source>
        <dbReference type="SAM" id="Phobius"/>
    </source>
</evidence>
<evidence type="ECO:0000256" key="3">
    <source>
        <dbReference type="ARBA" id="ARBA00022692"/>
    </source>
</evidence>
<evidence type="ECO:0000313" key="8">
    <source>
        <dbReference type="EMBL" id="CAJ1062873.1"/>
    </source>
</evidence>
<evidence type="ECO:0000313" key="9">
    <source>
        <dbReference type="Proteomes" id="UP001178508"/>
    </source>
</evidence>
<sequence>MSLTKTQVNGVTVVTLTSDPNSSCPPLCQILKTICYSPSCCSLSQQLRRVQGSSQSLLGALQIMVGLLNIGFGAVLTSSAPWWQRFNYLFPFWLGVMFVFFGAMCILSEKRPSPCVVVLNVILSLSGVGFAIAAIILYSINMGTIYLGWMCEESYNYDDYISDHQRTLSPGDQFMKEKCLEAEDMVLMIMMGIYGMLIVLSVLEFCITISSAVLGIKALRRSKGGENQSPDEPEHYKPLQEEVDSNPSV</sequence>
<comment type="similarity">
    <text evidence="2">Belongs to the MS4A family.</text>
</comment>
<organism evidence="8 9">
    <name type="scientific">Xyrichtys novacula</name>
    <name type="common">Pearly razorfish</name>
    <name type="synonym">Hemipteronotus novacula</name>
    <dbReference type="NCBI Taxonomy" id="13765"/>
    <lineage>
        <taxon>Eukaryota</taxon>
        <taxon>Metazoa</taxon>
        <taxon>Chordata</taxon>
        <taxon>Craniata</taxon>
        <taxon>Vertebrata</taxon>
        <taxon>Euteleostomi</taxon>
        <taxon>Actinopterygii</taxon>
        <taxon>Neopterygii</taxon>
        <taxon>Teleostei</taxon>
        <taxon>Neoteleostei</taxon>
        <taxon>Acanthomorphata</taxon>
        <taxon>Eupercaria</taxon>
        <taxon>Labriformes</taxon>
        <taxon>Labridae</taxon>
        <taxon>Xyrichtys</taxon>
    </lineage>
</organism>
<feature type="transmembrane region" description="Helical" evidence="7">
    <location>
        <begin position="115"/>
        <end position="140"/>
    </location>
</feature>
<dbReference type="GO" id="GO:0016020">
    <property type="term" value="C:membrane"/>
    <property type="evidence" value="ECO:0007669"/>
    <property type="project" value="UniProtKB-SubCell"/>
</dbReference>
<dbReference type="Proteomes" id="UP001178508">
    <property type="component" value="Chromosome 8"/>
</dbReference>
<name>A0AAV1FR37_XYRNO</name>
<evidence type="ECO:0000256" key="4">
    <source>
        <dbReference type="ARBA" id="ARBA00022989"/>
    </source>
</evidence>
<gene>
    <name evidence="8" type="ORF">XNOV1_A004631</name>
</gene>
<feature type="region of interest" description="Disordered" evidence="6">
    <location>
        <begin position="222"/>
        <end position="249"/>
    </location>
</feature>
<protein>
    <submittedName>
        <fullName evidence="8">Transmembrane protein 176B-like</fullName>
    </submittedName>
</protein>
<evidence type="ECO:0000256" key="5">
    <source>
        <dbReference type="ARBA" id="ARBA00023136"/>
    </source>
</evidence>
<dbReference type="Pfam" id="PF04103">
    <property type="entry name" value="CD20"/>
    <property type="match status" value="1"/>
</dbReference>
<dbReference type="InterPro" id="IPR030417">
    <property type="entry name" value="MS4A"/>
</dbReference>
<dbReference type="PANTHER" id="PTHR23320:SF125">
    <property type="entry name" value="TRANSMEMBRANE PROTEIN 176L.1-RELATED"/>
    <property type="match status" value="1"/>
</dbReference>
<reference evidence="8" key="1">
    <citation type="submission" date="2023-08" db="EMBL/GenBank/DDBJ databases">
        <authorList>
            <person name="Alioto T."/>
            <person name="Alioto T."/>
            <person name="Gomez Garrido J."/>
        </authorList>
    </citation>
    <scope>NUCLEOTIDE SEQUENCE</scope>
</reference>
<feature type="transmembrane region" description="Helical" evidence="7">
    <location>
        <begin position="88"/>
        <end position="108"/>
    </location>
</feature>
<dbReference type="PANTHER" id="PTHR23320">
    <property type="entry name" value="MEMBRANE-SPANNING 4-DOMAINS SUBFAMILY A MS4A -RELATED"/>
    <property type="match status" value="1"/>
</dbReference>
<keyword evidence="3 7" id="KW-0812">Transmembrane</keyword>
<feature type="transmembrane region" description="Helical" evidence="7">
    <location>
        <begin position="57"/>
        <end position="76"/>
    </location>
</feature>
<evidence type="ECO:0000256" key="2">
    <source>
        <dbReference type="ARBA" id="ARBA00009565"/>
    </source>
</evidence>
<dbReference type="EMBL" id="OY660871">
    <property type="protein sequence ID" value="CAJ1062873.1"/>
    <property type="molecule type" value="Genomic_DNA"/>
</dbReference>
<dbReference type="InterPro" id="IPR007237">
    <property type="entry name" value="CD20-like"/>
</dbReference>
<accession>A0AAV1FR37</accession>
<dbReference type="AlphaFoldDB" id="A0AAV1FR37"/>
<evidence type="ECO:0000256" key="1">
    <source>
        <dbReference type="ARBA" id="ARBA00004141"/>
    </source>
</evidence>
<proteinExistence type="inferred from homology"/>
<keyword evidence="5 7" id="KW-0472">Membrane</keyword>